<keyword evidence="1" id="KW-0732">Signal</keyword>
<protein>
    <submittedName>
        <fullName evidence="2">Uncharacterized protein</fullName>
    </submittedName>
</protein>
<gene>
    <name evidence="2" type="ORF">Pmar_PMAR015534</name>
</gene>
<dbReference type="Proteomes" id="UP000007800">
    <property type="component" value="Unassembled WGS sequence"/>
</dbReference>
<evidence type="ECO:0000256" key="1">
    <source>
        <dbReference type="SAM" id="SignalP"/>
    </source>
</evidence>
<feature type="signal peptide" evidence="1">
    <location>
        <begin position="1"/>
        <end position="20"/>
    </location>
</feature>
<dbReference type="RefSeq" id="XP_002769074.1">
    <property type="nucleotide sequence ID" value="XM_002769028.1"/>
</dbReference>
<evidence type="ECO:0000313" key="3">
    <source>
        <dbReference type="Proteomes" id="UP000007800"/>
    </source>
</evidence>
<proteinExistence type="predicted"/>
<name>C5LNB3_PERM5</name>
<organism evidence="3">
    <name type="scientific">Perkinsus marinus (strain ATCC 50983 / TXsc)</name>
    <dbReference type="NCBI Taxonomy" id="423536"/>
    <lineage>
        <taxon>Eukaryota</taxon>
        <taxon>Sar</taxon>
        <taxon>Alveolata</taxon>
        <taxon>Perkinsozoa</taxon>
        <taxon>Perkinsea</taxon>
        <taxon>Perkinsida</taxon>
        <taxon>Perkinsidae</taxon>
        <taxon>Perkinsus</taxon>
    </lineage>
</organism>
<keyword evidence="3" id="KW-1185">Reference proteome</keyword>
<accession>C5LNB3</accession>
<reference evidence="2 3" key="1">
    <citation type="submission" date="2008-07" db="EMBL/GenBank/DDBJ databases">
        <authorList>
            <person name="El-Sayed N."/>
            <person name="Caler E."/>
            <person name="Inman J."/>
            <person name="Amedeo P."/>
            <person name="Hass B."/>
            <person name="Wortman J."/>
        </authorList>
    </citation>
    <scope>NUCLEOTIDE SEQUENCE [LARGE SCALE GENOMIC DNA]</scope>
    <source>
        <strain evidence="3">ATCC 50983 / TXsc</strain>
    </source>
</reference>
<evidence type="ECO:0000313" key="2">
    <source>
        <dbReference type="EMBL" id="EER01792.1"/>
    </source>
</evidence>
<dbReference type="EMBL" id="GG683749">
    <property type="protein sequence ID" value="EER01792.1"/>
    <property type="molecule type" value="Genomic_DNA"/>
</dbReference>
<dbReference type="GeneID" id="9040374"/>
<dbReference type="AlphaFoldDB" id="C5LNB3"/>
<feature type="chain" id="PRO_5002953153" evidence="1">
    <location>
        <begin position="21"/>
        <end position="136"/>
    </location>
</feature>
<dbReference type="InParanoid" id="C5LNB3"/>
<sequence length="136" mass="15490">MMTPHMICLMACYVLVFVGALPAGRYVHEGQGYRLTYVFTDSRIGLEFEVKGQAPFVDPPIYPLKRIEEAWAESYFVDFEGSPEGVDYLYRGIRHLFPEVEIASADLTRVVVYPYDSSNLLAKFQDQVVDFFAESA</sequence>